<dbReference type="Proteomes" id="UP000466517">
    <property type="component" value="Chromosome"/>
</dbReference>
<feature type="transmembrane region" description="Helical" evidence="1">
    <location>
        <begin position="106"/>
        <end position="125"/>
    </location>
</feature>
<feature type="domain" description="Acyltransferase 3" evidence="2">
    <location>
        <begin position="25"/>
        <end position="403"/>
    </location>
</feature>
<feature type="transmembrane region" description="Helical" evidence="1">
    <location>
        <begin position="387"/>
        <end position="406"/>
    </location>
</feature>
<dbReference type="PANTHER" id="PTHR23028">
    <property type="entry name" value="ACETYLTRANSFERASE"/>
    <property type="match status" value="1"/>
</dbReference>
<evidence type="ECO:0000259" key="2">
    <source>
        <dbReference type="Pfam" id="PF01757"/>
    </source>
</evidence>
<feature type="transmembrane region" description="Helical" evidence="1">
    <location>
        <begin position="286"/>
        <end position="308"/>
    </location>
</feature>
<evidence type="ECO:0000256" key="1">
    <source>
        <dbReference type="SAM" id="Phobius"/>
    </source>
</evidence>
<sequence length="423" mass="46186">MTIRSRHSRVAGKPVAAPRTFGRIIGLDGARGLSCLGVAIAHIAGHYSPQASAETKIGLVGTTLIFFYVLSGFLLFLPYIRGLYEDRDTARLPNTKNFVVHRIARILPGYLAIFLLVNFVFQVSYVQNASLQPPGTDAGTGMITDPWQLAANLTLTQSYVPKFFQTGINPAWSLTLEYAFYASLPLLGLLMYALLRRTRLSPTRIAIIPPLLLIVLGFVAKLFVPALIAHFGITSDVLLNWGPNWVAVFLRSFLANADNFAFGMLAAVVIVLMEKHLLREGLSRRVRLYSTIALLPTAVAFVGAFLVAGGQYQTSAVAIGAALLILIMVAPLARGQDSGIARVLDTAPMRFVGKVSLSAYLWHFPVLLLLGRWGLMAGDTVGGMVRNLVVALAATMAISTVTYYLVERPAIQITRKYRHRWAS</sequence>
<reference evidence="3 4" key="1">
    <citation type="journal article" date="2019" name="Emerg. Microbes Infect.">
        <title>Comprehensive subspecies identification of 175 nontuberculous mycobacteria species based on 7547 genomic profiles.</title>
        <authorList>
            <person name="Matsumoto Y."/>
            <person name="Kinjo T."/>
            <person name="Motooka D."/>
            <person name="Nabeya D."/>
            <person name="Jung N."/>
            <person name="Uechi K."/>
            <person name="Horii T."/>
            <person name="Iida T."/>
            <person name="Fujita J."/>
            <person name="Nakamura S."/>
        </authorList>
    </citation>
    <scope>NUCLEOTIDE SEQUENCE [LARGE SCALE GENOMIC DNA]</scope>
    <source>
        <strain evidence="3 4">JCM 13574</strain>
    </source>
</reference>
<dbReference type="AlphaFoldDB" id="A0A7I7XBZ8"/>
<dbReference type="PANTHER" id="PTHR23028:SF53">
    <property type="entry name" value="ACYL_TRANSF_3 DOMAIN-CONTAINING PROTEIN"/>
    <property type="match status" value="1"/>
</dbReference>
<dbReference type="InterPro" id="IPR002656">
    <property type="entry name" value="Acyl_transf_3_dom"/>
</dbReference>
<keyword evidence="4" id="KW-1185">Reference proteome</keyword>
<feature type="transmembrane region" description="Helical" evidence="1">
    <location>
        <begin position="57"/>
        <end position="77"/>
    </location>
</feature>
<keyword evidence="1" id="KW-1133">Transmembrane helix</keyword>
<dbReference type="Pfam" id="PF01757">
    <property type="entry name" value="Acyl_transf_3"/>
    <property type="match status" value="1"/>
</dbReference>
<feature type="transmembrane region" description="Helical" evidence="1">
    <location>
        <begin position="253"/>
        <end position="274"/>
    </location>
</feature>
<dbReference type="EMBL" id="AP022610">
    <property type="protein sequence ID" value="BBZ27166.1"/>
    <property type="molecule type" value="Genomic_DNA"/>
</dbReference>
<gene>
    <name evidence="3" type="ORF">MMAD_14610</name>
</gene>
<accession>A0A7I7XBZ8</accession>
<name>A0A7I7XBZ8_9MYCO</name>
<feature type="transmembrane region" description="Helical" evidence="1">
    <location>
        <begin position="207"/>
        <end position="233"/>
    </location>
</feature>
<keyword evidence="3" id="KW-0012">Acyltransferase</keyword>
<organism evidence="3 4">
    <name type="scientific">Mycolicibacterium madagascariense</name>
    <dbReference type="NCBI Taxonomy" id="212765"/>
    <lineage>
        <taxon>Bacteria</taxon>
        <taxon>Bacillati</taxon>
        <taxon>Actinomycetota</taxon>
        <taxon>Actinomycetes</taxon>
        <taxon>Mycobacteriales</taxon>
        <taxon>Mycobacteriaceae</taxon>
        <taxon>Mycolicibacterium</taxon>
    </lineage>
</organism>
<dbReference type="RefSeq" id="WP_246240414.1">
    <property type="nucleotide sequence ID" value="NZ_AP022610.1"/>
</dbReference>
<proteinExistence type="predicted"/>
<feature type="transmembrane region" description="Helical" evidence="1">
    <location>
        <begin position="178"/>
        <end position="195"/>
    </location>
</feature>
<evidence type="ECO:0000313" key="3">
    <source>
        <dbReference type="EMBL" id="BBZ27166.1"/>
    </source>
</evidence>
<feature type="transmembrane region" description="Helical" evidence="1">
    <location>
        <begin position="355"/>
        <end position="375"/>
    </location>
</feature>
<dbReference type="GO" id="GO:0009103">
    <property type="term" value="P:lipopolysaccharide biosynthetic process"/>
    <property type="evidence" value="ECO:0007669"/>
    <property type="project" value="TreeGrafter"/>
</dbReference>
<keyword evidence="3" id="KW-0808">Transferase</keyword>
<feature type="transmembrane region" description="Helical" evidence="1">
    <location>
        <begin position="21"/>
        <end position="45"/>
    </location>
</feature>
<evidence type="ECO:0000313" key="4">
    <source>
        <dbReference type="Proteomes" id="UP000466517"/>
    </source>
</evidence>
<dbReference type="GO" id="GO:0016020">
    <property type="term" value="C:membrane"/>
    <property type="evidence" value="ECO:0007669"/>
    <property type="project" value="TreeGrafter"/>
</dbReference>
<dbReference type="KEGG" id="mmag:MMAD_14610"/>
<keyword evidence="1" id="KW-0812">Transmembrane</keyword>
<feature type="transmembrane region" description="Helical" evidence="1">
    <location>
        <begin position="314"/>
        <end position="334"/>
    </location>
</feature>
<dbReference type="GO" id="GO:0016747">
    <property type="term" value="F:acyltransferase activity, transferring groups other than amino-acyl groups"/>
    <property type="evidence" value="ECO:0007669"/>
    <property type="project" value="InterPro"/>
</dbReference>
<protein>
    <submittedName>
        <fullName evidence="3">Acyltransferase</fullName>
    </submittedName>
</protein>
<keyword evidence="1" id="KW-0472">Membrane</keyword>
<dbReference type="InterPro" id="IPR050879">
    <property type="entry name" value="Acyltransferase_3"/>
</dbReference>